<evidence type="ECO:0000256" key="4">
    <source>
        <dbReference type="ARBA" id="ARBA00022827"/>
    </source>
</evidence>
<accession>D9WP91</accession>
<evidence type="ECO:0000256" key="7">
    <source>
        <dbReference type="ARBA" id="ARBA00023033"/>
    </source>
</evidence>
<comment type="similarity">
    <text evidence="2">Belongs to the FAD-binding monooxygenase family.</text>
</comment>
<evidence type="ECO:0000256" key="6">
    <source>
        <dbReference type="ARBA" id="ARBA00023002"/>
    </source>
</evidence>
<keyword evidence="5" id="KW-0521">NADP</keyword>
<dbReference type="PANTHER" id="PTHR43098">
    <property type="entry name" value="L-ORNITHINE N(5)-MONOOXYGENASE-RELATED"/>
    <property type="match status" value="1"/>
</dbReference>
<keyword evidence="3" id="KW-0285">Flavoprotein</keyword>
<dbReference type="Gene3D" id="3.50.50.60">
    <property type="entry name" value="FAD/NAD(P)-binding domain"/>
    <property type="match status" value="2"/>
</dbReference>
<feature type="non-terminal residue" evidence="9">
    <location>
        <position position="1"/>
    </location>
</feature>
<gene>
    <name evidence="9" type="ORF">SSOG_07778</name>
</gene>
<dbReference type="GO" id="GO:0016709">
    <property type="term" value="F:oxidoreductase activity, acting on paired donors, with incorporation or reduction of molecular oxygen, NAD(P)H as one donor, and incorporation of one atom of oxygen"/>
    <property type="evidence" value="ECO:0007669"/>
    <property type="project" value="UniProtKB-ARBA"/>
</dbReference>
<comment type="cofactor">
    <cofactor evidence="1">
        <name>FAD</name>
        <dbReference type="ChEBI" id="CHEBI:57692"/>
    </cofactor>
</comment>
<evidence type="ECO:0000256" key="3">
    <source>
        <dbReference type="ARBA" id="ARBA00022630"/>
    </source>
</evidence>
<name>D9WP91_9ACTN</name>
<sequence length="428" mass="45999">PAPSSTSGTPDGTSPPTAAGPSARGSSSWPQAVSPRPASPTSPASTPSRARRTTPGTGRTKGVDFGGRRVGVIGTGSSGTQAIPLIAAQAAHTTVFQRTANFSLPARNRPLDPAEQRALKARYREHRAMVRYSPNGTGRRNNDQSALEVSPEARRAEYEARWQEGGGGFIGAFNDLLADERANDTAADFIRSKIRDIVHDPAVAELLVPRGFPVGSKRVTVDTGYYATYNRDNVTLVDVGSSPIEKIVPTGVRTADATYELDSIVFATGFDAITGAVLAVDIRGRGGRSLREKWAAGPRTYLGLATAGFPNLFLITGPGSPSVISNMVVSIEQHVDWIADLLHHARHGRHGVRRGRTRDAEDTWVAHVNEVADRTLFPRGASWYTGANIPGQAAGLHAVRRRCRHLPPPLRVHRRARLPRLPIPAWSL</sequence>
<feature type="non-terminal residue" evidence="9">
    <location>
        <position position="428"/>
    </location>
</feature>
<organism evidence="9 10">
    <name type="scientific">Streptomyces himastatinicus ATCC 53653</name>
    <dbReference type="NCBI Taxonomy" id="457427"/>
    <lineage>
        <taxon>Bacteria</taxon>
        <taxon>Bacillati</taxon>
        <taxon>Actinomycetota</taxon>
        <taxon>Actinomycetes</taxon>
        <taxon>Kitasatosporales</taxon>
        <taxon>Streptomycetaceae</taxon>
        <taxon>Streptomyces</taxon>
        <taxon>Streptomyces violaceusniger group</taxon>
    </lineage>
</organism>
<keyword evidence="6" id="KW-0560">Oxidoreductase</keyword>
<evidence type="ECO:0000256" key="1">
    <source>
        <dbReference type="ARBA" id="ARBA00001974"/>
    </source>
</evidence>
<reference evidence="9 10" key="1">
    <citation type="submission" date="2009-02" db="EMBL/GenBank/DDBJ databases">
        <title>Annotation of Streptomyces hygroscopicus strain ATCC 53653.</title>
        <authorList>
            <consortium name="The Broad Institute Genome Sequencing Platform"/>
            <consortium name="Broad Institute Microbial Sequencing Center"/>
            <person name="Fischbach M."/>
            <person name="Godfrey P."/>
            <person name="Ward D."/>
            <person name="Young S."/>
            <person name="Zeng Q."/>
            <person name="Koehrsen M."/>
            <person name="Alvarado L."/>
            <person name="Berlin A.M."/>
            <person name="Bochicchio J."/>
            <person name="Borenstein D."/>
            <person name="Chapman S.B."/>
            <person name="Chen Z."/>
            <person name="Engels R."/>
            <person name="Freedman E."/>
            <person name="Gellesch M."/>
            <person name="Goldberg J."/>
            <person name="Griggs A."/>
            <person name="Gujja S."/>
            <person name="Heilman E.R."/>
            <person name="Heiman D.I."/>
            <person name="Hepburn T.A."/>
            <person name="Howarth C."/>
            <person name="Jen D."/>
            <person name="Larson L."/>
            <person name="Lewis B."/>
            <person name="Mehta T."/>
            <person name="Park D."/>
            <person name="Pearson M."/>
            <person name="Richards J."/>
            <person name="Roberts A."/>
            <person name="Saif S."/>
            <person name="Shea T.D."/>
            <person name="Shenoy N."/>
            <person name="Sisk P."/>
            <person name="Stolte C."/>
            <person name="Sykes S.N."/>
            <person name="Thomson T."/>
            <person name="Walk T."/>
            <person name="White J."/>
            <person name="Yandava C."/>
            <person name="Straight P."/>
            <person name="Clardy J."/>
            <person name="Hung D."/>
            <person name="Kolter R."/>
            <person name="Mekalanos J."/>
            <person name="Walker S."/>
            <person name="Walsh C.T."/>
            <person name="Wieland-Brown L.C."/>
            <person name="Haas B."/>
            <person name="Nusbaum C."/>
            <person name="Birren B."/>
        </authorList>
    </citation>
    <scope>NUCLEOTIDE SEQUENCE [LARGE SCALE GENOMIC DNA]</scope>
    <source>
        <strain evidence="9 10">ATCC 53653</strain>
    </source>
</reference>
<dbReference type="EMBL" id="GG657754">
    <property type="protein sequence ID" value="EFL28064.1"/>
    <property type="molecule type" value="Genomic_DNA"/>
</dbReference>
<dbReference type="InterPro" id="IPR050775">
    <property type="entry name" value="FAD-binding_Monooxygenases"/>
</dbReference>
<evidence type="ECO:0000313" key="10">
    <source>
        <dbReference type="Proteomes" id="UP000003963"/>
    </source>
</evidence>
<feature type="compositionally biased region" description="Polar residues" evidence="8">
    <location>
        <begin position="134"/>
        <end position="147"/>
    </location>
</feature>
<proteinExistence type="inferred from homology"/>
<evidence type="ECO:0000256" key="2">
    <source>
        <dbReference type="ARBA" id="ARBA00010139"/>
    </source>
</evidence>
<dbReference type="Proteomes" id="UP000003963">
    <property type="component" value="Unassembled WGS sequence"/>
</dbReference>
<keyword evidence="4" id="KW-0274">FAD</keyword>
<dbReference type="STRING" id="457427.SSOG_07778"/>
<feature type="compositionally biased region" description="Low complexity" evidence="8">
    <location>
        <begin position="1"/>
        <end position="21"/>
    </location>
</feature>
<dbReference type="SUPFAM" id="SSF51905">
    <property type="entry name" value="FAD/NAD(P)-binding domain"/>
    <property type="match status" value="2"/>
</dbReference>
<dbReference type="PANTHER" id="PTHR43098:SF3">
    <property type="entry name" value="L-ORNITHINE N(5)-MONOOXYGENASE-RELATED"/>
    <property type="match status" value="1"/>
</dbReference>
<dbReference type="AlphaFoldDB" id="D9WP91"/>
<protein>
    <submittedName>
        <fullName evidence="9">Phenylacetone monooxygenase</fullName>
    </submittedName>
</protein>
<feature type="region of interest" description="Disordered" evidence="8">
    <location>
        <begin position="132"/>
        <end position="151"/>
    </location>
</feature>
<evidence type="ECO:0000313" key="9">
    <source>
        <dbReference type="EMBL" id="EFL28064.1"/>
    </source>
</evidence>
<feature type="region of interest" description="Disordered" evidence="8">
    <location>
        <begin position="1"/>
        <end position="72"/>
    </location>
</feature>
<dbReference type="HOGENOM" id="CLU_641814_0_0_11"/>
<evidence type="ECO:0000256" key="5">
    <source>
        <dbReference type="ARBA" id="ARBA00022857"/>
    </source>
</evidence>
<keyword evidence="10" id="KW-1185">Reference proteome</keyword>
<evidence type="ECO:0000256" key="8">
    <source>
        <dbReference type="SAM" id="MobiDB-lite"/>
    </source>
</evidence>
<keyword evidence="7 9" id="KW-0503">Monooxygenase</keyword>
<feature type="compositionally biased region" description="Low complexity" evidence="8">
    <location>
        <begin position="34"/>
        <end position="60"/>
    </location>
</feature>
<dbReference type="InterPro" id="IPR036188">
    <property type="entry name" value="FAD/NAD-bd_sf"/>
</dbReference>